<protein>
    <submittedName>
        <fullName evidence="2">Uncharacterized protein</fullName>
    </submittedName>
</protein>
<keyword evidence="1" id="KW-1133">Transmembrane helix</keyword>
<evidence type="ECO:0000256" key="1">
    <source>
        <dbReference type="SAM" id="Phobius"/>
    </source>
</evidence>
<feature type="transmembrane region" description="Helical" evidence="1">
    <location>
        <begin position="53"/>
        <end position="71"/>
    </location>
</feature>
<evidence type="ECO:0000313" key="2">
    <source>
        <dbReference type="EMBL" id="OGG08752.1"/>
    </source>
</evidence>
<comment type="caution">
    <text evidence="2">The sequence shown here is derived from an EMBL/GenBank/DDBJ whole genome shotgun (WGS) entry which is preliminary data.</text>
</comment>
<gene>
    <name evidence="2" type="ORF">A2154_00395</name>
</gene>
<dbReference type="Gene3D" id="3.20.20.370">
    <property type="entry name" value="Glycoside hydrolase/deacetylase"/>
    <property type="match status" value="1"/>
</dbReference>
<feature type="transmembrane region" description="Helical" evidence="1">
    <location>
        <begin position="12"/>
        <end position="32"/>
    </location>
</feature>
<feature type="transmembrane region" description="Helical" evidence="1">
    <location>
        <begin position="77"/>
        <end position="101"/>
    </location>
</feature>
<dbReference type="AlphaFoldDB" id="A0A1F5Z9G0"/>
<dbReference type="GO" id="GO:0005975">
    <property type="term" value="P:carbohydrate metabolic process"/>
    <property type="evidence" value="ECO:0007669"/>
    <property type="project" value="InterPro"/>
</dbReference>
<accession>A0A1F5Z9G0</accession>
<dbReference type="SUPFAM" id="SSF88713">
    <property type="entry name" value="Glycoside hydrolase/deacetylase"/>
    <property type="match status" value="1"/>
</dbReference>
<dbReference type="EMBL" id="MFJC01000048">
    <property type="protein sequence ID" value="OGG08752.1"/>
    <property type="molecule type" value="Genomic_DNA"/>
</dbReference>
<keyword evidence="1" id="KW-0472">Membrane</keyword>
<keyword evidence="1" id="KW-0812">Transmembrane</keyword>
<reference evidence="2 3" key="1">
    <citation type="journal article" date="2016" name="Nat. Commun.">
        <title>Thousands of microbial genomes shed light on interconnected biogeochemical processes in an aquifer system.</title>
        <authorList>
            <person name="Anantharaman K."/>
            <person name="Brown C.T."/>
            <person name="Hug L.A."/>
            <person name="Sharon I."/>
            <person name="Castelle C.J."/>
            <person name="Probst A.J."/>
            <person name="Thomas B.C."/>
            <person name="Singh A."/>
            <person name="Wilkins M.J."/>
            <person name="Karaoz U."/>
            <person name="Brodie E.L."/>
            <person name="Williams K.H."/>
            <person name="Hubbard S.S."/>
            <person name="Banfield J.F."/>
        </authorList>
    </citation>
    <scope>NUCLEOTIDE SEQUENCE [LARGE SCALE GENOMIC DNA]</scope>
</reference>
<sequence length="564" mass="64179">FINPVNRWPPSVGFLLLGGVSVFLLTQFYYLVRDKIPIPLLWRNISYIGSDAYDLYLTHLLILILFSRLTLYTTDNIYLLLAGFAVLFLLSVILSSLNFSYSASIFHLPVELSGARRYKVKKRYILSVIILLVFLHISFQKNPSASQYGNIVTESEVAAVLESIGRILPIERRGQDFTVSINRQWFLKSDTSARQKDSLVIKVETEAVETATSQYTYTYEIQDTDVYGQISEIIDTDYFQLVKLDHLPVGIYDLIVARIQKGKPETIQTFTIYISEPLYVAWSLDWEGFNIPQTALAQVDSLSVRHHALPVSHFINPAIFLSPATDAEKRNFADWLNNRAYMYGDEIALHLHMFTNLVAYAGIALKTEPVWGYATGDGYDVPITAYSRDELRLLFKAAFRLFADYNLPPPVGFRSGGWFMNTELFEILEESGFSYDSSGRDNTKWNNRLSSGWNLTASTRPYYPSRQDINATADNDFTVLEVPNNGGNTFERGPQALISAFRANYKGGIMPQKQALVYLSHPDWAEREFTAIDSVLTEIDTSLFSLDKGPVVYLSLYDIYELWK</sequence>
<dbReference type="Proteomes" id="UP000176854">
    <property type="component" value="Unassembled WGS sequence"/>
</dbReference>
<evidence type="ECO:0000313" key="3">
    <source>
        <dbReference type="Proteomes" id="UP000176854"/>
    </source>
</evidence>
<organism evidence="2 3">
    <name type="scientific">Candidatus Gottesmanbacteria bacterium RBG_16_43_7</name>
    <dbReference type="NCBI Taxonomy" id="1798373"/>
    <lineage>
        <taxon>Bacteria</taxon>
        <taxon>Candidatus Gottesmaniibacteriota</taxon>
    </lineage>
</organism>
<dbReference type="InterPro" id="IPR011330">
    <property type="entry name" value="Glyco_hydro/deAcase_b/a-brl"/>
</dbReference>
<feature type="non-terminal residue" evidence="2">
    <location>
        <position position="1"/>
    </location>
</feature>
<feature type="transmembrane region" description="Helical" evidence="1">
    <location>
        <begin position="122"/>
        <end position="139"/>
    </location>
</feature>
<proteinExistence type="predicted"/>
<name>A0A1F5Z9G0_9BACT</name>